<dbReference type="KEGG" id="trg:TRUGW13939_05354"/>
<feature type="compositionally biased region" description="Low complexity" evidence="1">
    <location>
        <begin position="391"/>
        <end position="411"/>
    </location>
</feature>
<feature type="signal peptide" evidence="2">
    <location>
        <begin position="1"/>
        <end position="21"/>
    </location>
</feature>
<dbReference type="PRINTS" id="PR01217">
    <property type="entry name" value="PRICHEXTENSN"/>
</dbReference>
<feature type="region of interest" description="Disordered" evidence="1">
    <location>
        <begin position="823"/>
        <end position="869"/>
    </location>
</feature>
<evidence type="ECO:0000313" key="4">
    <source>
        <dbReference type="Proteomes" id="UP000509510"/>
    </source>
</evidence>
<feature type="compositionally biased region" description="Low complexity" evidence="1">
    <location>
        <begin position="828"/>
        <end position="861"/>
    </location>
</feature>
<dbReference type="EMBL" id="CP055900">
    <property type="protein sequence ID" value="QKX58233.1"/>
    <property type="molecule type" value="Genomic_DNA"/>
</dbReference>
<evidence type="ECO:0000256" key="2">
    <source>
        <dbReference type="SAM" id="SignalP"/>
    </source>
</evidence>
<dbReference type="Gene3D" id="3.40.390.10">
    <property type="entry name" value="Collagenase (Catalytic Domain)"/>
    <property type="match status" value="1"/>
</dbReference>
<feature type="compositionally biased region" description="Low complexity" evidence="1">
    <location>
        <begin position="730"/>
        <end position="746"/>
    </location>
</feature>
<feature type="compositionally biased region" description="Low complexity" evidence="1">
    <location>
        <begin position="471"/>
        <end position="491"/>
    </location>
</feature>
<dbReference type="InterPro" id="IPR024079">
    <property type="entry name" value="MetalloPept_cat_dom_sf"/>
</dbReference>
<keyword evidence="2" id="KW-0732">Signal</keyword>
<feature type="compositionally biased region" description="Low complexity" evidence="1">
    <location>
        <begin position="557"/>
        <end position="570"/>
    </location>
</feature>
<dbReference type="GeneID" id="55992852"/>
<proteinExistence type="predicted"/>
<accession>A0A7H8QZT0</accession>
<protein>
    <recommendedName>
        <fullName evidence="5">Lysine-specific metallo-endopeptidase domain-containing protein</fullName>
    </recommendedName>
</protein>
<feature type="compositionally biased region" description="Polar residues" evidence="1">
    <location>
        <begin position="544"/>
        <end position="556"/>
    </location>
</feature>
<evidence type="ECO:0008006" key="5">
    <source>
        <dbReference type="Google" id="ProtNLM"/>
    </source>
</evidence>
<feature type="region of interest" description="Disordered" evidence="1">
    <location>
        <begin position="368"/>
        <end position="778"/>
    </location>
</feature>
<feature type="compositionally biased region" description="Polar residues" evidence="1">
    <location>
        <begin position="492"/>
        <end position="502"/>
    </location>
</feature>
<name>A0A7H8QZT0_TALRU</name>
<sequence>MHYFYSITLVLIVSVLRCTEAWTLDSSCRSDGNRTNYQATIENGMRQAFIYNEAALDALNAIGSQNNVNDSIHIAQHDLFQYLFRVAMKDGKIDASYSKFQRVRSAFQAVRRFDKTGDGLSSPLAEEVPQDDGLIVYCDWARFEEGKSCSGKEHAGVACDRDLQQDVAMGPLYKSCKTGQTRAPMTFTHHEGKTRYAQIQLCSEYVNNANKYPLKFWKDISLQALLAKPKAVVSNILKGAEPIDVAAAGISHTLFHDMIHAIGQGEIGDVHVHETGVDGLDEDDPERSASYGWANCLRFSPYGPNREKMGEAHALENADNYAYFGLGASLISPTGSGKPQRINPDGSLQVIPISKQRRANVHRRALAISAVPRDEGSTPSNTTGPLPPASPSTKPVTTKPDTTEPTSTKPTDVPPASPSTKLATTKPDTTEPTSTKPIDLPPASPSTKPATTKPDTTEPTSTKPTEPPASPSTKPATTATTETTNTEPANTQPGTTLTSTKPGSIKPTAPQPPESPTSKAATTQPANTQPANTQPANTQPANTEHANTQPVNTSPGTTTLTTTKPDSIKPTDPPPPESPTSKATTTEPANTQPPHTKPATTGPVDSPTASPSTKPPTTKPANKEPTGTTPTSSPSTSPSSKPVTTEPTSTKPTDLPPASPGPKHTSTKPIDSPPASPSTKLATTEPVTTKPTGLPPTSPIGKATSTKPLDSPPASPSSKPASTGPVTKQPTNTEPVTTKPTRTKPTNSPPTSPSSMPVSPHNSSVASPTPQTSVTPSSTAEAVITPRYDFQDVYGDYNFFDAAQSVLSALEANMVPPVTGITPTPSAKFTTPISSPTTKTPKRTPMPTPTTTTTTTTTSHPKPTPSAPGLWCAPTGGASVGVPVEYAQNNVTDFCKLEESSMFGPARYNLPVVGSNIRNYENEYDLPGVTIYLNISLVSGEFNITKDVCHNTMNEILNDCAPYQKQDKEQHLLKFGGGIPVKGPKGTASFNISLEAAGGTSN</sequence>
<feature type="compositionally biased region" description="Low complexity" evidence="1">
    <location>
        <begin position="619"/>
        <end position="653"/>
    </location>
</feature>
<dbReference type="AlphaFoldDB" id="A0A7H8QZT0"/>
<gene>
    <name evidence="3" type="ORF">TRUGW13939_05354</name>
</gene>
<dbReference type="OrthoDB" id="4526765at2759"/>
<feature type="compositionally biased region" description="Low complexity" evidence="1">
    <location>
        <begin position="445"/>
        <end position="464"/>
    </location>
</feature>
<organism evidence="3 4">
    <name type="scientific">Talaromyces rugulosus</name>
    <name type="common">Penicillium rugulosum</name>
    <dbReference type="NCBI Taxonomy" id="121627"/>
    <lineage>
        <taxon>Eukaryota</taxon>
        <taxon>Fungi</taxon>
        <taxon>Dikarya</taxon>
        <taxon>Ascomycota</taxon>
        <taxon>Pezizomycotina</taxon>
        <taxon>Eurotiomycetes</taxon>
        <taxon>Eurotiomycetidae</taxon>
        <taxon>Eurotiales</taxon>
        <taxon>Trichocomaceae</taxon>
        <taxon>Talaromyces</taxon>
        <taxon>Talaromyces sect. Islandici</taxon>
    </lineage>
</organism>
<dbReference type="Proteomes" id="UP000509510">
    <property type="component" value="Chromosome III"/>
</dbReference>
<evidence type="ECO:0000313" key="3">
    <source>
        <dbReference type="EMBL" id="QKX58233.1"/>
    </source>
</evidence>
<feature type="compositionally biased region" description="Polar residues" evidence="1">
    <location>
        <begin position="677"/>
        <end position="691"/>
    </location>
</feature>
<feature type="compositionally biased region" description="Low complexity" evidence="1">
    <location>
        <begin position="753"/>
        <end position="778"/>
    </location>
</feature>
<dbReference type="GO" id="GO:0008237">
    <property type="term" value="F:metallopeptidase activity"/>
    <property type="evidence" value="ECO:0007669"/>
    <property type="project" value="InterPro"/>
</dbReference>
<feature type="chain" id="PRO_5028801991" description="Lysine-specific metallo-endopeptidase domain-containing protein" evidence="2">
    <location>
        <begin position="22"/>
        <end position="1002"/>
    </location>
</feature>
<dbReference type="RefSeq" id="XP_035344411.1">
    <property type="nucleotide sequence ID" value="XM_035488518.1"/>
</dbReference>
<evidence type="ECO:0000256" key="1">
    <source>
        <dbReference type="SAM" id="MobiDB-lite"/>
    </source>
</evidence>
<feature type="compositionally biased region" description="Low complexity" evidence="1">
    <location>
        <begin position="579"/>
        <end position="589"/>
    </location>
</feature>
<keyword evidence="4" id="KW-1185">Reference proteome</keyword>
<feature type="compositionally biased region" description="Low complexity" evidence="1">
    <location>
        <begin position="424"/>
        <end position="437"/>
    </location>
</feature>
<feature type="compositionally biased region" description="Low complexity" evidence="1">
    <location>
        <begin position="520"/>
        <end position="543"/>
    </location>
</feature>
<reference evidence="4" key="1">
    <citation type="submission" date="2020-06" db="EMBL/GenBank/DDBJ databases">
        <title>A chromosome-scale genome assembly of Talaromyces rugulosus W13939.</title>
        <authorList>
            <person name="Wang B."/>
            <person name="Guo L."/>
            <person name="Ye K."/>
            <person name="Wang L."/>
        </authorList>
    </citation>
    <scope>NUCLEOTIDE SEQUENCE [LARGE SCALE GENOMIC DNA]</scope>
    <source>
        <strain evidence="4">W13939</strain>
    </source>
</reference>